<feature type="compositionally biased region" description="Polar residues" evidence="4">
    <location>
        <begin position="399"/>
        <end position="409"/>
    </location>
</feature>
<evidence type="ECO:0000313" key="8">
    <source>
        <dbReference type="Proteomes" id="UP001107558"/>
    </source>
</evidence>
<reference evidence="7" key="1">
    <citation type="submission" date="2021-03" db="EMBL/GenBank/DDBJ databases">
        <title>Chromosome level genome of the anhydrobiotic midge Polypedilum vanderplanki.</title>
        <authorList>
            <person name="Yoshida Y."/>
            <person name="Kikawada T."/>
            <person name="Gusev O."/>
        </authorList>
    </citation>
    <scope>NUCLEOTIDE SEQUENCE</scope>
    <source>
        <strain evidence="7">NIAS01</strain>
        <tissue evidence="7">Whole body or cell culture</tissue>
    </source>
</reference>
<feature type="region of interest" description="Disordered" evidence="4">
    <location>
        <begin position="391"/>
        <end position="469"/>
    </location>
</feature>
<accession>A0A9J6BAS7</accession>
<feature type="compositionally biased region" description="Low complexity" evidence="4">
    <location>
        <begin position="316"/>
        <end position="326"/>
    </location>
</feature>
<dbReference type="GO" id="GO:0006281">
    <property type="term" value="P:DNA repair"/>
    <property type="evidence" value="ECO:0007669"/>
    <property type="project" value="TreeGrafter"/>
</dbReference>
<comment type="similarity">
    <text evidence="2">Belongs to the timeless family.</text>
</comment>
<name>A0A9J6BAS7_POLVA</name>
<dbReference type="GO" id="GO:0043111">
    <property type="term" value="P:replication fork arrest"/>
    <property type="evidence" value="ECO:0007669"/>
    <property type="project" value="TreeGrafter"/>
</dbReference>
<evidence type="ECO:0000256" key="2">
    <source>
        <dbReference type="ARBA" id="ARBA00008174"/>
    </source>
</evidence>
<proteinExistence type="inferred from homology"/>
<evidence type="ECO:0000259" key="5">
    <source>
        <dbReference type="Pfam" id="PF04821"/>
    </source>
</evidence>
<keyword evidence="3" id="KW-0539">Nucleus</keyword>
<dbReference type="EMBL" id="JADBJN010000004">
    <property type="protein sequence ID" value="KAG5666789.1"/>
    <property type="molecule type" value="Genomic_DNA"/>
</dbReference>
<feature type="compositionally biased region" description="Polar residues" evidence="4">
    <location>
        <begin position="253"/>
        <end position="293"/>
    </location>
</feature>
<evidence type="ECO:0000313" key="7">
    <source>
        <dbReference type="EMBL" id="KAG5666789.1"/>
    </source>
</evidence>
<protein>
    <recommendedName>
        <fullName evidence="9">Timeless</fullName>
    </recommendedName>
</protein>
<comment type="subcellular location">
    <subcellularLocation>
        <location evidence="1">Nucleus</location>
    </subcellularLocation>
</comment>
<keyword evidence="8" id="KW-1185">Reference proteome</keyword>
<dbReference type="GO" id="GO:0031298">
    <property type="term" value="C:replication fork protection complex"/>
    <property type="evidence" value="ECO:0007669"/>
    <property type="project" value="TreeGrafter"/>
</dbReference>
<dbReference type="Proteomes" id="UP001107558">
    <property type="component" value="Chromosome 4"/>
</dbReference>
<dbReference type="Pfam" id="PF04821">
    <property type="entry name" value="TIMELESS"/>
    <property type="match status" value="1"/>
</dbReference>
<dbReference type="InterPro" id="IPR007725">
    <property type="entry name" value="TIMELESS_C"/>
</dbReference>
<sequence>MELLNNPQIHSTFASLGSMQGETYIINDDCLAILEEIQCKLAMEDHTLRTYRRAIGFGQNVKKDIVPLILNTKDNIVLDTAIRLMVNLTVPIECLLSVEVMSRTEIGRHTTYELSRLLYTSKEVFVDLKLTKAIIDHMKAILETDHKLSLAQCESINNSLLLFRNILHIPENQMQTSMQNQIIWNLFTQSIDKLLIHLMSCSQRVLFNSTIVQLIALMYKDQHVGTLQKLLNHWFEAVSHTESSEDNESNTSPPKQFSGDSSPMLTSDPTSDSSDNGSGKMTSMSKDTPTNSEDSIRIASSDYQGSATIRVKQKNANENETNCSNNISLKSTDSNQSTSSEAIDFHSNEDIVMKNAENTKWVHKTRANANASQKHGGKNCTKQHSLNTQSELSDCGYGTQVSQGDQNQESISTSSNDDDSSPMQKPAHQKPPSTNQKQRFNAAQKQRNGASATTQEKKDARRKKLVKRSKSSIINMKGLIHHTPSDEDISNILKEFTVDFLLKGYGSLVQDLHAQLLNDIQLSIDTSHFFWLVTYFLKFAAQLELDLEHINTVLCFDIVSYLTYEGVSLCEQLELISRQQGTDLRPYLRRIHLVVTAIREFLQALEVYKNSSHLSNEDYQFITNLQTQICCTEDLRDLFVLLLRLYNPNLQSRQYLQDLIVTNHLLLLLLDNATKQVDNKCKIKMIEHISQFATVDIMHQYGIMLENFHDNGPFVNDCCFTLMHHIAGEELNQVTILFQPNILKTYSQIWETEYEICDDWSDLIEYVIHKFINTPTKPQIALSPTRSDGVSINDLWAQEEMDTLYWYFVQSKKHKDIVGHIIKQIKDSGQKSKSRMAVIQQLLQQDIISLVEYDDLMKFEDSQYEREAKTSGISNTIEESGFSENSDISVNNQPDDIKVLRDRLLKENKGMLVTWLQRVLIESAFIKLKMYSINEDFFELSKQSIMEPVPYHCILKKQSIPLVPYNSEQHKILVYQPFVLLLHKLGFHLPADANKLFVRIPEFWTPEILLQVAEKLGPISKKNLKFDIDRLQKEKSIAIAIDEQTTSQQESSFNENSVSESSLTCNQPSWLQMVVQTKSTAERMVLSQLPKLMVKTSPAEIVTKHSFLQPSAPKKQSATNVECDMQSSYGENDSPLHDEVIDACETNSAASSNLTRMYVSGSED</sequence>
<feature type="domain" description="Timeless C-terminal" evidence="6">
    <location>
        <begin position="901"/>
        <end position="1009"/>
    </location>
</feature>
<dbReference type="GO" id="GO:0048511">
    <property type="term" value="P:rhythmic process"/>
    <property type="evidence" value="ECO:0007669"/>
    <property type="project" value="UniProtKB-KW"/>
</dbReference>
<feature type="domain" description="Timeless N-terminal" evidence="5">
    <location>
        <begin position="23"/>
        <end position="274"/>
    </location>
</feature>
<dbReference type="OrthoDB" id="6429365at2759"/>
<dbReference type="GO" id="GO:0003677">
    <property type="term" value="F:DNA binding"/>
    <property type="evidence" value="ECO:0007669"/>
    <property type="project" value="TreeGrafter"/>
</dbReference>
<organism evidence="7 8">
    <name type="scientific">Polypedilum vanderplanki</name>
    <name type="common">Sleeping chironomid midge</name>
    <dbReference type="NCBI Taxonomy" id="319348"/>
    <lineage>
        <taxon>Eukaryota</taxon>
        <taxon>Metazoa</taxon>
        <taxon>Ecdysozoa</taxon>
        <taxon>Arthropoda</taxon>
        <taxon>Hexapoda</taxon>
        <taxon>Insecta</taxon>
        <taxon>Pterygota</taxon>
        <taxon>Neoptera</taxon>
        <taxon>Endopterygota</taxon>
        <taxon>Diptera</taxon>
        <taxon>Nematocera</taxon>
        <taxon>Chironomoidea</taxon>
        <taxon>Chironomidae</taxon>
        <taxon>Chironominae</taxon>
        <taxon>Polypedilum</taxon>
        <taxon>Polypedilum</taxon>
    </lineage>
</organism>
<evidence type="ECO:0008006" key="9">
    <source>
        <dbReference type="Google" id="ProtNLM"/>
    </source>
</evidence>
<dbReference type="PANTHER" id="PTHR22940:SF5">
    <property type="entry name" value="PROTEIN TIMELESS"/>
    <property type="match status" value="1"/>
</dbReference>
<dbReference type="GO" id="GO:0009649">
    <property type="term" value="P:entrainment of circadian clock"/>
    <property type="evidence" value="ECO:0007669"/>
    <property type="project" value="TreeGrafter"/>
</dbReference>
<evidence type="ECO:0000259" key="6">
    <source>
        <dbReference type="Pfam" id="PF05029"/>
    </source>
</evidence>
<feature type="region of interest" description="Disordered" evidence="4">
    <location>
        <begin position="242"/>
        <end position="346"/>
    </location>
</feature>
<dbReference type="InterPro" id="IPR006906">
    <property type="entry name" value="Timeless_N"/>
</dbReference>
<evidence type="ECO:0000256" key="4">
    <source>
        <dbReference type="SAM" id="MobiDB-lite"/>
    </source>
</evidence>
<evidence type="ECO:0000256" key="3">
    <source>
        <dbReference type="ARBA" id="ARBA00023242"/>
    </source>
</evidence>
<dbReference type="Pfam" id="PF05029">
    <property type="entry name" value="TIMELESS_C"/>
    <property type="match status" value="1"/>
</dbReference>
<evidence type="ECO:0000256" key="1">
    <source>
        <dbReference type="ARBA" id="ARBA00004123"/>
    </source>
</evidence>
<dbReference type="InterPro" id="IPR044998">
    <property type="entry name" value="Timeless"/>
</dbReference>
<dbReference type="PANTHER" id="PTHR22940">
    <property type="entry name" value="TIMEOUT/TIMELESS-2"/>
    <property type="match status" value="1"/>
</dbReference>
<feature type="compositionally biased region" description="Basic residues" evidence="4">
    <location>
        <begin position="460"/>
        <end position="469"/>
    </location>
</feature>
<comment type="caution">
    <text evidence="7">The sequence shown here is derived from an EMBL/GenBank/DDBJ whole genome shotgun (WGS) entry which is preliminary data.</text>
</comment>
<gene>
    <name evidence="7" type="ORF">PVAND_014799</name>
</gene>
<feature type="compositionally biased region" description="Polar residues" evidence="4">
    <location>
        <begin position="327"/>
        <end position="341"/>
    </location>
</feature>
<feature type="compositionally biased region" description="Polar residues" evidence="4">
    <location>
        <begin position="431"/>
        <end position="454"/>
    </location>
</feature>
<dbReference type="GO" id="GO:0000076">
    <property type="term" value="P:DNA replication checkpoint signaling"/>
    <property type="evidence" value="ECO:0007669"/>
    <property type="project" value="TreeGrafter"/>
</dbReference>
<dbReference type="AlphaFoldDB" id="A0A9J6BAS7"/>